<evidence type="ECO:0000313" key="1">
    <source>
        <dbReference type="EMBL" id="MTH60427.1"/>
    </source>
</evidence>
<accession>A0A844HQ04</accession>
<proteinExistence type="predicted"/>
<evidence type="ECO:0000313" key="2">
    <source>
        <dbReference type="Proteomes" id="UP000449846"/>
    </source>
</evidence>
<reference evidence="1 2" key="1">
    <citation type="submission" date="2019-11" db="EMBL/GenBank/DDBJ databases">
        <authorList>
            <person name="Dong K."/>
        </authorList>
    </citation>
    <scope>NUCLEOTIDE SEQUENCE [LARGE SCALE GENOMIC DNA]</scope>
    <source>
        <strain evidence="1 2">NBRC 112902</strain>
    </source>
</reference>
<organism evidence="1 2">
    <name type="scientific">Paracoccus litorisediminis</name>
    <dbReference type="NCBI Taxonomy" id="2006130"/>
    <lineage>
        <taxon>Bacteria</taxon>
        <taxon>Pseudomonadati</taxon>
        <taxon>Pseudomonadota</taxon>
        <taxon>Alphaproteobacteria</taxon>
        <taxon>Rhodobacterales</taxon>
        <taxon>Paracoccaceae</taxon>
        <taxon>Paracoccus</taxon>
    </lineage>
</organism>
<dbReference type="Proteomes" id="UP000449846">
    <property type="component" value="Unassembled WGS sequence"/>
</dbReference>
<sequence>MTLYEAAMRNFQAAADILEALQSTRLDLVGEARSGLIGRPRLALSGGYNDVTPTFGACLPTNGRAELLIADSGTGVELRCTGIDWLTLEGTLAEPVPAELCYIEMQVTSDRPQIADVFLREFIEDGSVRDSGHLECHLDLDAVSVCKLPLPEIEDDVTSRRVIIHLRQPAARLILDRLAITLT</sequence>
<dbReference type="EMBL" id="WMIG01000007">
    <property type="protein sequence ID" value="MTH60427.1"/>
    <property type="molecule type" value="Genomic_DNA"/>
</dbReference>
<keyword evidence="2" id="KW-1185">Reference proteome</keyword>
<dbReference type="OrthoDB" id="7770131at2"/>
<dbReference type="RefSeq" id="WP_155040367.1">
    <property type="nucleotide sequence ID" value="NZ_JBHGCD010000015.1"/>
</dbReference>
<dbReference type="AlphaFoldDB" id="A0A844HQ04"/>
<protein>
    <submittedName>
        <fullName evidence="1">Uncharacterized protein</fullName>
    </submittedName>
</protein>
<gene>
    <name evidence="1" type="ORF">GL300_14515</name>
</gene>
<name>A0A844HQ04_9RHOB</name>
<comment type="caution">
    <text evidence="1">The sequence shown here is derived from an EMBL/GenBank/DDBJ whole genome shotgun (WGS) entry which is preliminary data.</text>
</comment>